<dbReference type="Proteomes" id="UP000318093">
    <property type="component" value="Unassembled WGS sequence"/>
</dbReference>
<accession>A0A537JLU2</accession>
<dbReference type="InterPro" id="IPR012675">
    <property type="entry name" value="Beta-grasp_dom_sf"/>
</dbReference>
<organism evidence="1 2">
    <name type="scientific">Candidatus Segetimicrobium genomatis</name>
    <dbReference type="NCBI Taxonomy" id="2569760"/>
    <lineage>
        <taxon>Bacteria</taxon>
        <taxon>Bacillati</taxon>
        <taxon>Candidatus Sysuimicrobiota</taxon>
        <taxon>Candidatus Sysuimicrobiia</taxon>
        <taxon>Candidatus Sysuimicrobiales</taxon>
        <taxon>Candidatus Segetimicrobiaceae</taxon>
        <taxon>Candidatus Segetimicrobium</taxon>
    </lineage>
</organism>
<gene>
    <name evidence="1" type="ORF">E6H03_01865</name>
</gene>
<name>A0A537JLU2_9BACT</name>
<dbReference type="SUPFAM" id="SSF54285">
    <property type="entry name" value="MoaD/ThiS"/>
    <property type="match status" value="1"/>
</dbReference>
<dbReference type="PANTHER" id="PTHR38031:SF1">
    <property type="entry name" value="SULFUR CARRIER PROTEIN CYSO"/>
    <property type="match status" value="1"/>
</dbReference>
<dbReference type="NCBIfam" id="TIGR01687">
    <property type="entry name" value="moaD_arch"/>
    <property type="match status" value="1"/>
</dbReference>
<dbReference type="InterPro" id="IPR052045">
    <property type="entry name" value="Sulfur_Carrier/Prot_Modifier"/>
</dbReference>
<proteinExistence type="predicted"/>
<dbReference type="Pfam" id="PF02597">
    <property type="entry name" value="ThiS"/>
    <property type="match status" value="1"/>
</dbReference>
<dbReference type="InterPro" id="IPR003749">
    <property type="entry name" value="ThiS/MoaD-like"/>
</dbReference>
<dbReference type="PANTHER" id="PTHR38031">
    <property type="entry name" value="SULFUR CARRIER PROTEIN SLR0821-RELATED"/>
    <property type="match status" value="1"/>
</dbReference>
<evidence type="ECO:0000313" key="2">
    <source>
        <dbReference type="Proteomes" id="UP000318093"/>
    </source>
</evidence>
<reference evidence="1 2" key="1">
    <citation type="journal article" date="2019" name="Nat. Microbiol.">
        <title>Mediterranean grassland soil C-N compound turnover is dependent on rainfall and depth, and is mediated by genomically divergent microorganisms.</title>
        <authorList>
            <person name="Diamond S."/>
            <person name="Andeer P.F."/>
            <person name="Li Z."/>
            <person name="Crits-Christoph A."/>
            <person name="Burstein D."/>
            <person name="Anantharaman K."/>
            <person name="Lane K.R."/>
            <person name="Thomas B.C."/>
            <person name="Pan C."/>
            <person name="Northen T.R."/>
            <person name="Banfield J.F."/>
        </authorList>
    </citation>
    <scope>NUCLEOTIDE SEQUENCE [LARGE SCALE GENOMIC DNA]</scope>
    <source>
        <strain evidence="1">NP_6</strain>
    </source>
</reference>
<evidence type="ECO:0000313" key="1">
    <source>
        <dbReference type="EMBL" id="TMI84507.1"/>
    </source>
</evidence>
<dbReference type="Gene3D" id="3.10.20.30">
    <property type="match status" value="1"/>
</dbReference>
<dbReference type="EMBL" id="VBAN01000059">
    <property type="protein sequence ID" value="TMI84507.1"/>
    <property type="molecule type" value="Genomic_DNA"/>
</dbReference>
<dbReference type="InterPro" id="IPR010038">
    <property type="entry name" value="MoaD_arc-typ"/>
</dbReference>
<sequence>MAVHVRIPTPLRRITNGERVIEVNGGNLAQALEDLDRRFPGFRAKIMDDRGELLQFVNIFVNEKDIRFLSGLQTPLAEGAEVSIVPAMAGGSPRPPQ</sequence>
<dbReference type="InterPro" id="IPR016155">
    <property type="entry name" value="Mopterin_synth/thiamin_S_b"/>
</dbReference>
<comment type="caution">
    <text evidence="1">The sequence shown here is derived from an EMBL/GenBank/DDBJ whole genome shotgun (WGS) entry which is preliminary data.</text>
</comment>
<protein>
    <submittedName>
        <fullName evidence="1">MoaD/ThiS family protein</fullName>
    </submittedName>
</protein>
<dbReference type="AlphaFoldDB" id="A0A537JLU2"/>